<feature type="compositionally biased region" description="Acidic residues" evidence="1">
    <location>
        <begin position="223"/>
        <end position="235"/>
    </location>
</feature>
<evidence type="ECO:0000313" key="2">
    <source>
        <dbReference type="EMBL" id="GAT47181.1"/>
    </source>
</evidence>
<proteinExistence type="predicted"/>
<gene>
    <name evidence="2" type="ORF">MCHLO_04655</name>
</gene>
<name>A0ABQ0L7T0_MYCCL</name>
<feature type="region of interest" description="Disordered" evidence="1">
    <location>
        <begin position="1"/>
        <end position="29"/>
    </location>
</feature>
<evidence type="ECO:0000313" key="3">
    <source>
        <dbReference type="Proteomes" id="UP000815677"/>
    </source>
</evidence>
<evidence type="ECO:0000256" key="1">
    <source>
        <dbReference type="SAM" id="MobiDB-lite"/>
    </source>
</evidence>
<feature type="compositionally biased region" description="Basic and acidic residues" evidence="1">
    <location>
        <begin position="203"/>
        <end position="219"/>
    </location>
</feature>
<accession>A0ABQ0L7T0</accession>
<protein>
    <submittedName>
        <fullName evidence="2">Uncharacterized protein</fullName>
    </submittedName>
</protein>
<reference evidence="2" key="1">
    <citation type="submission" date="2014-09" db="EMBL/GenBank/DDBJ databases">
        <title>Genome sequence of the luminous mushroom Mycena chlorophos for searching fungal bioluminescence genes.</title>
        <authorList>
            <person name="Tanaka Y."/>
            <person name="Kasuga D."/>
            <person name="Oba Y."/>
            <person name="Hase S."/>
            <person name="Sato K."/>
            <person name="Oba Y."/>
            <person name="Sakakibara Y."/>
        </authorList>
    </citation>
    <scope>NUCLEOTIDE SEQUENCE</scope>
</reference>
<sequence>MGGRATGAVPNDSTRPAPQGGPKHGDTLFSFEGYNLRDLRDIDDYTKLENIQVLTPKRCHLHANAQNSSPGGPRSGSKPRRGGGIGGERDVRERCVRWRRIGIGAMGGSGGHPARNLRRMHAAGPELHHEREFEGGVSHVNAAASLVAADRHAKAAATWQSRHRHSVSSNLDSVTPQLTCANSARRPSPARSHSTAALPLLDDVEKPDEAELSCDEARAEMQSQEDLEGGECEEDESRRATSTSKG</sequence>
<feature type="region of interest" description="Disordered" evidence="1">
    <location>
        <begin position="62"/>
        <end position="91"/>
    </location>
</feature>
<organism evidence="2 3">
    <name type="scientific">Mycena chlorophos</name>
    <name type="common">Agaric fungus</name>
    <name type="synonym">Agaricus chlorophos</name>
    <dbReference type="NCBI Taxonomy" id="658473"/>
    <lineage>
        <taxon>Eukaryota</taxon>
        <taxon>Fungi</taxon>
        <taxon>Dikarya</taxon>
        <taxon>Basidiomycota</taxon>
        <taxon>Agaricomycotina</taxon>
        <taxon>Agaricomycetes</taxon>
        <taxon>Agaricomycetidae</taxon>
        <taxon>Agaricales</taxon>
        <taxon>Marasmiineae</taxon>
        <taxon>Mycenaceae</taxon>
        <taxon>Mycena</taxon>
    </lineage>
</organism>
<keyword evidence="3" id="KW-1185">Reference proteome</keyword>
<feature type="compositionally biased region" description="Low complexity" evidence="1">
    <location>
        <begin position="183"/>
        <end position="197"/>
    </location>
</feature>
<dbReference type="EMBL" id="DF843198">
    <property type="protein sequence ID" value="GAT47181.1"/>
    <property type="molecule type" value="Genomic_DNA"/>
</dbReference>
<dbReference type="Proteomes" id="UP000815677">
    <property type="component" value="Unassembled WGS sequence"/>
</dbReference>
<feature type="region of interest" description="Disordered" evidence="1">
    <location>
        <begin position="181"/>
        <end position="246"/>
    </location>
</feature>